<dbReference type="Proteomes" id="UP000003789">
    <property type="component" value="Unassembled WGS sequence"/>
</dbReference>
<keyword evidence="2 8" id="KW-0812">Transmembrane</keyword>
<accession>Q1Z579</accession>
<dbReference type="GO" id="GO:0030256">
    <property type="term" value="C:type I protein secretion system complex"/>
    <property type="evidence" value="ECO:0007669"/>
    <property type="project" value="InterPro"/>
</dbReference>
<keyword evidence="4 11" id="KW-0067">ATP-binding</keyword>
<reference evidence="11 12" key="1">
    <citation type="submission" date="2006-03" db="EMBL/GenBank/DDBJ databases">
        <authorList>
            <person name="Bartlett D.H."/>
            <person name="Valle G."/>
            <person name="Lauro F.M."/>
            <person name="Vezzi A."/>
            <person name="Simonato F."/>
            <person name="Eloe E."/>
            <person name="Vitulo N."/>
            <person name="Stratton T.K."/>
            <person name="D'angelo M."/>
            <person name="Ferriera S."/>
            <person name="Johnson J."/>
            <person name="Kravitz S."/>
            <person name="Beeson K."/>
            <person name="Sutton G."/>
            <person name="Rogers Y."/>
            <person name="Friedman R."/>
            <person name="Frazier M."/>
            <person name="Venter J.C."/>
        </authorList>
    </citation>
    <scope>NUCLEOTIDE SEQUENCE [LARGE SCALE GENOMIC DNA]</scope>
    <source>
        <strain evidence="11 12">3TCK</strain>
    </source>
</reference>
<dbReference type="PROSITE" id="PS50929">
    <property type="entry name" value="ABC_TM1F"/>
    <property type="match status" value="1"/>
</dbReference>
<dbReference type="EMBL" id="AAPH01000009">
    <property type="protein sequence ID" value="EAS43687.1"/>
    <property type="molecule type" value="Genomic_DNA"/>
</dbReference>
<dbReference type="Pfam" id="PF00005">
    <property type="entry name" value="ABC_tran"/>
    <property type="match status" value="1"/>
</dbReference>
<proteinExistence type="predicted"/>
<keyword evidence="3" id="KW-0547">Nucleotide-binding</keyword>
<dbReference type="InterPro" id="IPR039421">
    <property type="entry name" value="Type_1_exporter"/>
</dbReference>
<feature type="transmembrane region" description="Helical" evidence="8">
    <location>
        <begin position="21"/>
        <end position="39"/>
    </location>
</feature>
<evidence type="ECO:0000256" key="5">
    <source>
        <dbReference type="ARBA" id="ARBA00022989"/>
    </source>
</evidence>
<evidence type="ECO:0000256" key="1">
    <source>
        <dbReference type="ARBA" id="ARBA00004651"/>
    </source>
</evidence>
<dbReference type="InterPro" id="IPR017871">
    <property type="entry name" value="ABC_transporter-like_CS"/>
</dbReference>
<dbReference type="PROSITE" id="PS00211">
    <property type="entry name" value="ABC_TRANSPORTER_1"/>
    <property type="match status" value="1"/>
</dbReference>
<dbReference type="PROSITE" id="PS50893">
    <property type="entry name" value="ABC_TRANSPORTER_2"/>
    <property type="match status" value="1"/>
</dbReference>
<dbReference type="InterPro" id="IPR003593">
    <property type="entry name" value="AAA+_ATPase"/>
</dbReference>
<feature type="domain" description="ABC transporter" evidence="9">
    <location>
        <begin position="329"/>
        <end position="564"/>
    </location>
</feature>
<dbReference type="GO" id="GO:0005524">
    <property type="term" value="F:ATP binding"/>
    <property type="evidence" value="ECO:0007669"/>
    <property type="project" value="UniProtKB-KW"/>
</dbReference>
<feature type="transmembrane region" description="Helical" evidence="8">
    <location>
        <begin position="158"/>
        <end position="178"/>
    </location>
</feature>
<dbReference type="SUPFAM" id="SSF90123">
    <property type="entry name" value="ABC transporter transmembrane region"/>
    <property type="match status" value="1"/>
</dbReference>
<keyword evidence="6 8" id="KW-0472">Membrane</keyword>
<evidence type="ECO:0000259" key="9">
    <source>
        <dbReference type="PROSITE" id="PS50893"/>
    </source>
</evidence>
<protein>
    <submittedName>
        <fullName evidence="11">ABC transporter, ATP-binding protein</fullName>
    </submittedName>
</protein>
<evidence type="ECO:0000313" key="12">
    <source>
        <dbReference type="Proteomes" id="UP000003789"/>
    </source>
</evidence>
<dbReference type="PANTHER" id="PTHR24221">
    <property type="entry name" value="ATP-BINDING CASSETTE SUB-FAMILY B"/>
    <property type="match status" value="1"/>
</dbReference>
<evidence type="ECO:0000259" key="10">
    <source>
        <dbReference type="PROSITE" id="PS50929"/>
    </source>
</evidence>
<feature type="transmembrane region" description="Helical" evidence="8">
    <location>
        <begin position="246"/>
        <end position="264"/>
    </location>
</feature>
<dbReference type="InterPro" id="IPR003439">
    <property type="entry name" value="ABC_transporter-like_ATP-bd"/>
</dbReference>
<dbReference type="GO" id="GO:0030253">
    <property type="term" value="P:protein secretion by the type I secretion system"/>
    <property type="evidence" value="ECO:0007669"/>
    <property type="project" value="InterPro"/>
</dbReference>
<gene>
    <name evidence="11" type="ORF">P3TCK_17947</name>
</gene>
<dbReference type="InterPro" id="IPR010128">
    <property type="entry name" value="ATPase_T1SS_PrtD-like"/>
</dbReference>
<dbReference type="GO" id="GO:0034040">
    <property type="term" value="F:ATPase-coupled lipid transmembrane transporter activity"/>
    <property type="evidence" value="ECO:0007669"/>
    <property type="project" value="TreeGrafter"/>
</dbReference>
<dbReference type="GO" id="GO:0005886">
    <property type="term" value="C:plasma membrane"/>
    <property type="evidence" value="ECO:0007669"/>
    <property type="project" value="UniProtKB-SubCell"/>
</dbReference>
<dbReference type="Gene3D" id="3.40.50.300">
    <property type="entry name" value="P-loop containing nucleotide triphosphate hydrolases"/>
    <property type="match status" value="1"/>
</dbReference>
<comment type="subcellular location">
    <subcellularLocation>
        <location evidence="1">Cell membrane</location>
        <topology evidence="1">Multi-pass membrane protein</topology>
    </subcellularLocation>
</comment>
<feature type="region of interest" description="Disordered" evidence="7">
    <location>
        <begin position="561"/>
        <end position="607"/>
    </location>
</feature>
<organism evidence="11 12">
    <name type="scientific">Photobacterium profundum 3TCK</name>
    <dbReference type="NCBI Taxonomy" id="314280"/>
    <lineage>
        <taxon>Bacteria</taxon>
        <taxon>Pseudomonadati</taxon>
        <taxon>Pseudomonadota</taxon>
        <taxon>Gammaproteobacteria</taxon>
        <taxon>Vibrionales</taxon>
        <taxon>Vibrionaceae</taxon>
        <taxon>Photobacterium</taxon>
    </lineage>
</organism>
<dbReference type="RefSeq" id="WP_006231499.1">
    <property type="nucleotide sequence ID" value="NZ_CH724135.1"/>
</dbReference>
<feature type="transmembrane region" description="Helical" evidence="8">
    <location>
        <begin position="59"/>
        <end position="76"/>
    </location>
</feature>
<evidence type="ECO:0000256" key="6">
    <source>
        <dbReference type="ARBA" id="ARBA00023136"/>
    </source>
</evidence>
<dbReference type="SMART" id="SM00382">
    <property type="entry name" value="AAA"/>
    <property type="match status" value="1"/>
</dbReference>
<evidence type="ECO:0000256" key="2">
    <source>
        <dbReference type="ARBA" id="ARBA00022692"/>
    </source>
</evidence>
<feature type="compositionally biased region" description="Polar residues" evidence="7">
    <location>
        <begin position="565"/>
        <end position="592"/>
    </location>
</feature>
<name>Q1Z579_9GAMM</name>
<keyword evidence="5 8" id="KW-1133">Transmembrane helix</keyword>
<dbReference type="InterPro" id="IPR011527">
    <property type="entry name" value="ABC1_TM_dom"/>
</dbReference>
<dbReference type="InterPro" id="IPR036640">
    <property type="entry name" value="ABC1_TM_sf"/>
</dbReference>
<dbReference type="Pfam" id="PF00664">
    <property type="entry name" value="ABC_membrane"/>
    <property type="match status" value="1"/>
</dbReference>
<evidence type="ECO:0000256" key="7">
    <source>
        <dbReference type="SAM" id="MobiDB-lite"/>
    </source>
</evidence>
<dbReference type="NCBIfam" id="TIGR01842">
    <property type="entry name" value="type_I_sec_PrtD"/>
    <property type="match status" value="1"/>
</dbReference>
<dbReference type="PANTHER" id="PTHR24221:SF248">
    <property type="entry name" value="ABC TRANSPORTER TRANSMEMBRANE REGION"/>
    <property type="match status" value="1"/>
</dbReference>
<dbReference type="InterPro" id="IPR027417">
    <property type="entry name" value="P-loop_NTPase"/>
</dbReference>
<dbReference type="GO" id="GO:0016887">
    <property type="term" value="F:ATP hydrolysis activity"/>
    <property type="evidence" value="ECO:0007669"/>
    <property type="project" value="InterPro"/>
</dbReference>
<dbReference type="AlphaFoldDB" id="Q1Z579"/>
<dbReference type="HOGENOM" id="CLU_000604_95_6_6"/>
<feature type="transmembrane region" description="Helical" evidence="8">
    <location>
        <begin position="135"/>
        <end position="152"/>
    </location>
</feature>
<evidence type="ECO:0000256" key="4">
    <source>
        <dbReference type="ARBA" id="ARBA00022840"/>
    </source>
</evidence>
<evidence type="ECO:0000256" key="3">
    <source>
        <dbReference type="ARBA" id="ARBA00022741"/>
    </source>
</evidence>
<evidence type="ECO:0000313" key="11">
    <source>
        <dbReference type="EMBL" id="EAS43687.1"/>
    </source>
</evidence>
<dbReference type="SUPFAM" id="SSF52540">
    <property type="entry name" value="P-loop containing nucleoside triphosphate hydrolases"/>
    <property type="match status" value="1"/>
</dbReference>
<dbReference type="Gene3D" id="1.20.1560.10">
    <property type="entry name" value="ABC transporter type 1, transmembrane domain"/>
    <property type="match status" value="1"/>
</dbReference>
<feature type="domain" description="ABC transmembrane type-1" evidence="10">
    <location>
        <begin position="23"/>
        <end position="299"/>
    </location>
</feature>
<sequence length="607" mass="66493">MEQGILLIDQLKLAFTASKKDMAFVGLFSLAINFLVLTLPLYSLQLFDRVLSSSSLDTLFALLTIAVVLLTAQAIIEHLRTQLLQKSGLKLDVSLSPSLLADSIRQSSKQNRVSKQGLQDLAELRNFLVSPSTSAIFDIPWIPIFLIILFMLHPYIGAIALVGSIIFSILAILMMYAARKPSEHSKSLGMKTSMELNDYLRNAPTLRAMGMADSIGLIWNQRNRELLKLQWLVNSRTGQLLAISRYFRTLLQVVILTVGVMLALEQQLGTGAIIASSIIMARVLSPFEQAVAGWKSWYSAYLAYKRLSHYEGEVSSEMKTALPEPKGELLLKNVGLRFDSQKEPVLQNISFKLGAGNALAIMGNSGSGKSTLASMIMGIHRPSMGSIKIDGAAIELWPEEQFGRHIGFLPQEVGLLTGTVAENICRFSQAPAEKIIHAARLACIHELIISLPNGYDTYLGEGGLQLSGGQKQRIGLARAIFSNPSLLILDEPNSNLDPEGEVALAIVLQYCKENAITVVMISHRPGFLRQMDWVIVLKDGKIEKAGTCDKFLGAMSEVEKEPLQTAANNNPKTTNSNQSTPRILSSDQSSLKKTVAKQAEVMGDNRG</sequence>
<evidence type="ECO:0000256" key="8">
    <source>
        <dbReference type="SAM" id="Phobius"/>
    </source>
</evidence>
<comment type="caution">
    <text evidence="11">The sequence shown here is derived from an EMBL/GenBank/DDBJ whole genome shotgun (WGS) entry which is preliminary data.</text>
</comment>
<dbReference type="GO" id="GO:0140359">
    <property type="term" value="F:ABC-type transporter activity"/>
    <property type="evidence" value="ECO:0007669"/>
    <property type="project" value="InterPro"/>
</dbReference>